<feature type="chain" id="PRO_5031064816" evidence="5">
    <location>
        <begin position="24"/>
        <end position="564"/>
    </location>
</feature>
<dbReference type="Proteomes" id="UP000053038">
    <property type="component" value="Unassembled WGS sequence"/>
</dbReference>
<dbReference type="GO" id="GO:0016787">
    <property type="term" value="F:hydrolase activity"/>
    <property type="evidence" value="ECO:0007669"/>
    <property type="project" value="UniProtKB-KW"/>
</dbReference>
<evidence type="ECO:0000256" key="5">
    <source>
        <dbReference type="SAM" id="SignalP"/>
    </source>
</evidence>
<dbReference type="SUPFAM" id="SSF53649">
    <property type="entry name" value="Alkaline phosphatase-like"/>
    <property type="match status" value="1"/>
</dbReference>
<dbReference type="EMBL" id="JSXC01000038">
    <property type="protein sequence ID" value="KHN50588.1"/>
    <property type="molecule type" value="Genomic_DNA"/>
</dbReference>
<organism evidence="7 8">
    <name type="scientific">Pectobacterium fontis</name>
    <dbReference type="NCBI Taxonomy" id="2558042"/>
    <lineage>
        <taxon>Bacteria</taxon>
        <taxon>Pseudomonadati</taxon>
        <taxon>Pseudomonadota</taxon>
        <taxon>Gammaproteobacteria</taxon>
        <taxon>Enterobacterales</taxon>
        <taxon>Pectobacteriaceae</taxon>
        <taxon>Pectobacterium</taxon>
    </lineage>
</organism>
<evidence type="ECO:0000256" key="3">
    <source>
        <dbReference type="ARBA" id="ARBA00022801"/>
    </source>
</evidence>
<sequence>MNMFARSTIALCCMQAFSSPLLAAEISQPNQAGNNTTALQPNIVYILLDDQRYDAFGFINKRIQTPHMDEIAKNGTWFKNAFVTTSLCSPSRASILTGMYVHNHGVADNNPTDLSRLHYFPEKLKESGYQTGFFGKWHFGGADHTAKAGFAGFDRWVGLLGQGDYYPINMFGEQAKLNIDGKMVPQKGYITDELTDYAVNWLDGLDKKKPFMMYLSHKGVHSDFYPAIRHKGSMDKVTFPLPDTYADTLENYEGKPMWVKNQRNSWHGVDYPYNKKMDMQQFQRDYYETLRSVDDSVGRVQEWLKKNGLDKNTIVMVMGDNGFSFGEHGLIDKRTAYESSMRVPLIASGPGFGKGEIVEDLVANIDIAPTFLEAAGVEKPQNYDGSSFLNLKADKEKQAKRKDYFAYEYFWEYDFPYTPTMFAIRTPEYKYIQYYGVWDKEELYDMKKDPDEKHNLIDSKDNALVETKIALRKKLYMELKDQQGRNIIPYNARTKEGQVFRYEGDGKKMADFPSEWLRGDNPRDKYSGIIPETVNKDADGEKVFSSFEKADQMVKELMNKKAEQ</sequence>
<dbReference type="RefSeq" id="WP_039351708.1">
    <property type="nucleotide sequence ID" value="NZ_JSXC01000038.1"/>
</dbReference>
<dbReference type="InterPro" id="IPR000917">
    <property type="entry name" value="Sulfatase_N"/>
</dbReference>
<name>A0A7V8L5H6_9GAMM</name>
<dbReference type="PROSITE" id="PS00523">
    <property type="entry name" value="SULFATASE_1"/>
    <property type="match status" value="1"/>
</dbReference>
<dbReference type="InterPro" id="IPR017850">
    <property type="entry name" value="Alkaline_phosphatase_core_sf"/>
</dbReference>
<keyword evidence="8" id="KW-1185">Reference proteome</keyword>
<proteinExistence type="inferred from homology"/>
<accession>A0A7V8L5H6</accession>
<dbReference type="InterPro" id="IPR024607">
    <property type="entry name" value="Sulfatase_CS"/>
</dbReference>
<dbReference type="PANTHER" id="PTHR43108">
    <property type="entry name" value="N-ACETYLGLUCOSAMINE-6-SULFATASE FAMILY MEMBER"/>
    <property type="match status" value="1"/>
</dbReference>
<evidence type="ECO:0000313" key="8">
    <source>
        <dbReference type="Proteomes" id="UP000053038"/>
    </source>
</evidence>
<evidence type="ECO:0000256" key="4">
    <source>
        <dbReference type="ARBA" id="ARBA00023180"/>
    </source>
</evidence>
<protein>
    <submittedName>
        <fullName evidence="7">Acetylglucosamine-6-sulfatase</fullName>
    </submittedName>
</protein>
<feature type="domain" description="Sulfatase N-terminal" evidence="6">
    <location>
        <begin position="41"/>
        <end position="377"/>
    </location>
</feature>
<comment type="caution">
    <text evidence="7">The sequence shown here is derived from an EMBL/GenBank/DDBJ whole genome shotgun (WGS) entry which is preliminary data.</text>
</comment>
<evidence type="ECO:0000259" key="6">
    <source>
        <dbReference type="Pfam" id="PF00884"/>
    </source>
</evidence>
<keyword evidence="2 5" id="KW-0732">Signal</keyword>
<evidence type="ECO:0000256" key="1">
    <source>
        <dbReference type="ARBA" id="ARBA00008779"/>
    </source>
</evidence>
<keyword evidence="3" id="KW-0378">Hydrolase</keyword>
<dbReference type="Gene3D" id="3.40.720.10">
    <property type="entry name" value="Alkaline Phosphatase, subunit A"/>
    <property type="match status" value="1"/>
</dbReference>
<dbReference type="PANTHER" id="PTHR43108:SF8">
    <property type="entry name" value="SD21168P"/>
    <property type="match status" value="1"/>
</dbReference>
<reference evidence="7 8" key="1">
    <citation type="submission" date="2014-10" db="EMBL/GenBank/DDBJ databases">
        <title>Genome sequence of Pectobacterium carotovorum M022.</title>
        <authorList>
            <person name="Chan K.-G."/>
            <person name="Tan W.-S."/>
        </authorList>
    </citation>
    <scope>NUCLEOTIDE SEQUENCE [LARGE SCALE GENOMIC DNA]</scope>
    <source>
        <strain evidence="7 8">M022</strain>
    </source>
</reference>
<dbReference type="Pfam" id="PF00884">
    <property type="entry name" value="Sulfatase"/>
    <property type="match status" value="1"/>
</dbReference>
<dbReference type="AlphaFoldDB" id="A0A7V8L5H6"/>
<dbReference type="OrthoDB" id="9803751at2"/>
<comment type="similarity">
    <text evidence="1">Belongs to the sulfatase family.</text>
</comment>
<gene>
    <name evidence="7" type="ORF">OI69_14190</name>
</gene>
<dbReference type="CDD" id="cd16031">
    <property type="entry name" value="G6S_like"/>
    <property type="match status" value="1"/>
</dbReference>
<feature type="signal peptide" evidence="5">
    <location>
        <begin position="1"/>
        <end position="23"/>
    </location>
</feature>
<keyword evidence="4" id="KW-0325">Glycoprotein</keyword>
<evidence type="ECO:0000256" key="2">
    <source>
        <dbReference type="ARBA" id="ARBA00022729"/>
    </source>
</evidence>
<evidence type="ECO:0000313" key="7">
    <source>
        <dbReference type="EMBL" id="KHN50588.1"/>
    </source>
</evidence>